<dbReference type="AlphaFoldDB" id="A0A2B4RD24"/>
<reference evidence="3" key="1">
    <citation type="journal article" date="2017" name="bioRxiv">
        <title>Comparative analysis of the genomes of Stylophora pistillata and Acropora digitifera provides evidence for extensive differences between species of corals.</title>
        <authorList>
            <person name="Voolstra C.R."/>
            <person name="Li Y."/>
            <person name="Liew Y.J."/>
            <person name="Baumgarten S."/>
            <person name="Zoccola D."/>
            <person name="Flot J.-F."/>
            <person name="Tambutte S."/>
            <person name="Allemand D."/>
            <person name="Aranda M."/>
        </authorList>
    </citation>
    <scope>NUCLEOTIDE SEQUENCE [LARGE SCALE GENOMIC DNA]</scope>
</reference>
<comment type="caution">
    <text evidence="2">The sequence shown here is derived from an EMBL/GenBank/DDBJ whole genome shotgun (WGS) entry which is preliminary data.</text>
</comment>
<name>A0A2B4RD24_STYPI</name>
<dbReference type="Proteomes" id="UP000225706">
    <property type="component" value="Unassembled WGS sequence"/>
</dbReference>
<sequence>MKSEPNEGNIDLQQLAQAPKELVLGMNGKIQELERKNETRTTTTPRRGDVAVCYSCHRQSHFVQSIEKQLEPGTKQVIRARLEGGYEQNSGNPGILDGSREP</sequence>
<dbReference type="EMBL" id="LSMT01000690">
    <property type="protein sequence ID" value="PFX15066.1"/>
    <property type="molecule type" value="Genomic_DNA"/>
</dbReference>
<keyword evidence="3" id="KW-1185">Reference proteome</keyword>
<organism evidence="2 3">
    <name type="scientific">Stylophora pistillata</name>
    <name type="common">Smooth cauliflower coral</name>
    <dbReference type="NCBI Taxonomy" id="50429"/>
    <lineage>
        <taxon>Eukaryota</taxon>
        <taxon>Metazoa</taxon>
        <taxon>Cnidaria</taxon>
        <taxon>Anthozoa</taxon>
        <taxon>Hexacorallia</taxon>
        <taxon>Scleractinia</taxon>
        <taxon>Astrocoeniina</taxon>
        <taxon>Pocilloporidae</taxon>
        <taxon>Stylophora</taxon>
    </lineage>
</organism>
<gene>
    <name evidence="2" type="ORF">AWC38_SpisGene20733</name>
</gene>
<evidence type="ECO:0000313" key="2">
    <source>
        <dbReference type="EMBL" id="PFX15066.1"/>
    </source>
</evidence>
<proteinExistence type="predicted"/>
<evidence type="ECO:0000256" key="1">
    <source>
        <dbReference type="SAM" id="MobiDB-lite"/>
    </source>
</evidence>
<feature type="region of interest" description="Disordered" evidence="1">
    <location>
        <begin position="81"/>
        <end position="102"/>
    </location>
</feature>
<protein>
    <submittedName>
        <fullName evidence="2">Uncharacterized protein</fullName>
    </submittedName>
</protein>
<accession>A0A2B4RD24</accession>
<evidence type="ECO:0000313" key="3">
    <source>
        <dbReference type="Proteomes" id="UP000225706"/>
    </source>
</evidence>